<feature type="region of interest" description="Disordered" evidence="3">
    <location>
        <begin position="89"/>
        <end position="115"/>
    </location>
</feature>
<evidence type="ECO:0000256" key="2">
    <source>
        <dbReference type="PROSITE-ProRule" id="PRU00176"/>
    </source>
</evidence>
<feature type="compositionally biased region" description="Pro residues" evidence="3">
    <location>
        <begin position="172"/>
        <end position="186"/>
    </location>
</feature>
<comment type="caution">
    <text evidence="5">The sequence shown here is derived from an EMBL/GenBank/DDBJ whole genome shotgun (WGS) entry which is preliminary data.</text>
</comment>
<organism evidence="5 6">
    <name type="scientific">Pycnococcus provasolii</name>
    <dbReference type="NCBI Taxonomy" id="41880"/>
    <lineage>
        <taxon>Eukaryota</taxon>
        <taxon>Viridiplantae</taxon>
        <taxon>Chlorophyta</taxon>
        <taxon>Pseudoscourfieldiophyceae</taxon>
        <taxon>Pseudoscourfieldiales</taxon>
        <taxon>Pycnococcaceae</taxon>
        <taxon>Pycnococcus</taxon>
    </lineage>
</organism>
<feature type="compositionally biased region" description="Basic residues" evidence="3">
    <location>
        <begin position="334"/>
        <end position="345"/>
    </location>
</feature>
<dbReference type="OrthoDB" id="431169at2759"/>
<feature type="compositionally biased region" description="Basic and acidic residues" evidence="3">
    <location>
        <begin position="320"/>
        <end position="333"/>
    </location>
</feature>
<dbReference type="InterPro" id="IPR012677">
    <property type="entry name" value="Nucleotide-bd_a/b_plait_sf"/>
</dbReference>
<dbReference type="PANTHER" id="PTHR10501">
    <property type="entry name" value="U1 SMALL NUCLEAR RIBONUCLEOPROTEIN A/U2 SMALL NUCLEAR RIBONUCLEOPROTEIN B"/>
    <property type="match status" value="1"/>
</dbReference>
<evidence type="ECO:0000313" key="6">
    <source>
        <dbReference type="Proteomes" id="UP000660262"/>
    </source>
</evidence>
<dbReference type="InterPro" id="IPR035979">
    <property type="entry name" value="RBD_domain_sf"/>
</dbReference>
<dbReference type="PROSITE" id="PS50102">
    <property type="entry name" value="RRM"/>
    <property type="match status" value="2"/>
</dbReference>
<feature type="compositionally biased region" description="Pro residues" evidence="3">
    <location>
        <begin position="195"/>
        <end position="230"/>
    </location>
</feature>
<dbReference type="Gene3D" id="3.30.70.330">
    <property type="match status" value="2"/>
</dbReference>
<dbReference type="Proteomes" id="UP000660262">
    <property type="component" value="Unassembled WGS sequence"/>
</dbReference>
<feature type="compositionally biased region" description="Low complexity" evidence="3">
    <location>
        <begin position="160"/>
        <end position="171"/>
    </location>
</feature>
<accession>A0A830HZS2</accession>
<protein>
    <recommendedName>
        <fullName evidence="4">RRM domain-containing protein</fullName>
    </recommendedName>
</protein>
<dbReference type="SUPFAM" id="SSF54928">
    <property type="entry name" value="RNA-binding domain, RBD"/>
    <property type="match status" value="1"/>
</dbReference>
<gene>
    <name evidence="5" type="ORF">PPROV_001100100</name>
</gene>
<proteinExistence type="predicted"/>
<feature type="compositionally biased region" description="Basic and acidic residues" evidence="3">
    <location>
        <begin position="94"/>
        <end position="103"/>
    </location>
</feature>
<keyword evidence="1 2" id="KW-0694">RNA-binding</keyword>
<feature type="domain" description="RRM" evidence="4">
    <location>
        <begin position="3"/>
        <end position="85"/>
    </location>
</feature>
<feature type="region of interest" description="Disordered" evidence="3">
    <location>
        <begin position="150"/>
        <end position="233"/>
    </location>
</feature>
<keyword evidence="6" id="KW-1185">Reference proteome</keyword>
<dbReference type="CDD" id="cd00590">
    <property type="entry name" value="RRM_SF"/>
    <property type="match status" value="1"/>
</dbReference>
<feature type="region of interest" description="Disordered" evidence="3">
    <location>
        <begin position="320"/>
        <end position="345"/>
    </location>
</feature>
<evidence type="ECO:0000259" key="4">
    <source>
        <dbReference type="PROSITE" id="PS50102"/>
    </source>
</evidence>
<feature type="domain" description="RRM" evidence="4">
    <location>
        <begin position="232"/>
        <end position="318"/>
    </location>
</feature>
<evidence type="ECO:0000313" key="5">
    <source>
        <dbReference type="EMBL" id="GHP12273.1"/>
    </source>
</evidence>
<sequence length="345" mass="35585">MSTRLLVSNIPHMVSEEEFRRLFSQLEGCLDCRLTHYADSQGSGASSGIVDFASYELASMALSMYNAWNGWGSPGLNIAIMPASEGLALGGPADPRKRPRTDTGPDAPYGSGAGYGLSAAAPPSGGGGGYGLSAAGGGAAGGGGGGGGGYGLSAPPPADPRAGGAPYDGYDGPPPTHYGGGPPPPYGGGEHHAHGPPPPHMHGGPPPGNHPHGHPGPPPPHNMPPLPPDASPTLFVDGLPPDCSLRETRHIFRPFAGFQGVRVVVKDSKIIQNDTVTLTFIEFANPMTAFHCLLTLQGYPVDTDQPDRYNLKLSFAKETRDARRGGRVDETGRGRSHGGSRGRGR</sequence>
<dbReference type="EMBL" id="BNJQ01000040">
    <property type="protein sequence ID" value="GHP12273.1"/>
    <property type="molecule type" value="Genomic_DNA"/>
</dbReference>
<dbReference type="GO" id="GO:0003723">
    <property type="term" value="F:RNA binding"/>
    <property type="evidence" value="ECO:0007669"/>
    <property type="project" value="UniProtKB-UniRule"/>
</dbReference>
<dbReference type="AlphaFoldDB" id="A0A830HZS2"/>
<dbReference type="CDD" id="cd21618">
    <property type="entry name" value="RRM_AtNSRA_like"/>
    <property type="match status" value="1"/>
</dbReference>
<dbReference type="InterPro" id="IPR000504">
    <property type="entry name" value="RRM_dom"/>
</dbReference>
<name>A0A830HZS2_9CHLO</name>
<dbReference type="SMART" id="SM00360">
    <property type="entry name" value="RRM"/>
    <property type="match status" value="2"/>
</dbReference>
<dbReference type="Pfam" id="PF00076">
    <property type="entry name" value="RRM_1"/>
    <property type="match status" value="2"/>
</dbReference>
<evidence type="ECO:0000256" key="1">
    <source>
        <dbReference type="ARBA" id="ARBA00022884"/>
    </source>
</evidence>
<evidence type="ECO:0000256" key="3">
    <source>
        <dbReference type="SAM" id="MobiDB-lite"/>
    </source>
</evidence>
<reference evidence="5" key="1">
    <citation type="submission" date="2020-10" db="EMBL/GenBank/DDBJ databases">
        <title>Unveiling of a novel bifunctional photoreceptor, Dualchrome1, isolated from a cosmopolitan green alga.</title>
        <authorList>
            <person name="Suzuki S."/>
            <person name="Kawachi M."/>
        </authorList>
    </citation>
    <scope>NUCLEOTIDE SEQUENCE</scope>
    <source>
        <strain evidence="5">NIES 2893</strain>
    </source>
</reference>